<organism evidence="2 3">
    <name type="scientific">Antrodiella citrinella</name>
    <dbReference type="NCBI Taxonomy" id="2447956"/>
    <lineage>
        <taxon>Eukaryota</taxon>
        <taxon>Fungi</taxon>
        <taxon>Dikarya</taxon>
        <taxon>Basidiomycota</taxon>
        <taxon>Agaricomycotina</taxon>
        <taxon>Agaricomycetes</taxon>
        <taxon>Polyporales</taxon>
        <taxon>Steccherinaceae</taxon>
        <taxon>Antrodiella</taxon>
    </lineage>
</organism>
<comment type="caution">
    <text evidence="2">The sequence shown here is derived from an EMBL/GenBank/DDBJ whole genome shotgun (WGS) entry which is preliminary data.</text>
</comment>
<gene>
    <name evidence="2" type="ORF">EUX98_g3278</name>
</gene>
<keyword evidence="3" id="KW-1185">Reference proteome</keyword>
<evidence type="ECO:0000313" key="2">
    <source>
        <dbReference type="EMBL" id="THH30896.1"/>
    </source>
</evidence>
<dbReference type="OrthoDB" id="2796963at2759"/>
<feature type="region of interest" description="Disordered" evidence="1">
    <location>
        <begin position="1"/>
        <end position="53"/>
    </location>
</feature>
<feature type="region of interest" description="Disordered" evidence="1">
    <location>
        <begin position="115"/>
        <end position="145"/>
    </location>
</feature>
<dbReference type="EMBL" id="SGPM01000064">
    <property type="protein sequence ID" value="THH30896.1"/>
    <property type="molecule type" value="Genomic_DNA"/>
</dbReference>
<dbReference type="AlphaFoldDB" id="A0A4S4MWY0"/>
<sequence length="173" mass="18664">MTLHAPPDYPRSPTSPRLSPAAVPPISPRPSPPAPRPVTPAATPSPQPHAGFLRGIRDSLRNNVYVIAMLNEIGVARGRKPRNEIIAEDLKPVEGLQVTVLVAMPSQERKLAAKLKRESTAAEGGRTSQSESGEVKEVINPADDPSEISAEFGELVIGTMKVPWEEKKLEDVD</sequence>
<name>A0A4S4MWY0_9APHY</name>
<evidence type="ECO:0000313" key="3">
    <source>
        <dbReference type="Proteomes" id="UP000308730"/>
    </source>
</evidence>
<reference evidence="2 3" key="1">
    <citation type="submission" date="2019-02" db="EMBL/GenBank/DDBJ databases">
        <title>Genome sequencing of the rare red list fungi Antrodiella citrinella (Flaviporus citrinellus).</title>
        <authorList>
            <person name="Buettner E."/>
            <person name="Kellner H."/>
        </authorList>
    </citation>
    <scope>NUCLEOTIDE SEQUENCE [LARGE SCALE GENOMIC DNA]</scope>
    <source>
        <strain evidence="2 3">DSM 108506</strain>
    </source>
</reference>
<dbReference type="Proteomes" id="UP000308730">
    <property type="component" value="Unassembled WGS sequence"/>
</dbReference>
<proteinExistence type="predicted"/>
<feature type="compositionally biased region" description="Pro residues" evidence="1">
    <location>
        <begin position="22"/>
        <end position="47"/>
    </location>
</feature>
<accession>A0A4S4MWY0</accession>
<protein>
    <submittedName>
        <fullName evidence="2">Uncharacterized protein</fullName>
    </submittedName>
</protein>
<evidence type="ECO:0000256" key="1">
    <source>
        <dbReference type="SAM" id="MobiDB-lite"/>
    </source>
</evidence>